<keyword evidence="5" id="KW-1185">Reference proteome</keyword>
<sequence>MRFIPLTFCAAAVVAATLVPASAALADSDSGPGSGSAQEKGRVSLTATPSSLVPGGETDLRLEGCEGGAATGRSDAFVSEARFSPATGGGLVTRARISSDASPGDYDLRVDCEDDKGTARATATGTLTVVDRGRATPLAPVAAGGGGATLFAGRDARQEGPGAVHAVIGLVLAAVAAVAVAFRSARRRPATD</sequence>
<reference evidence="5" key="1">
    <citation type="journal article" date="2019" name="Int. J. Syst. Evol. Microbiol.">
        <title>The Global Catalogue of Microorganisms (GCM) 10K type strain sequencing project: providing services to taxonomists for standard genome sequencing and annotation.</title>
        <authorList>
            <consortium name="The Broad Institute Genomics Platform"/>
            <consortium name="The Broad Institute Genome Sequencing Center for Infectious Disease"/>
            <person name="Wu L."/>
            <person name="Ma J."/>
        </authorList>
    </citation>
    <scope>NUCLEOTIDE SEQUENCE [LARGE SCALE GENOMIC DNA]</scope>
    <source>
        <strain evidence="5">JCM 4147</strain>
    </source>
</reference>
<dbReference type="EMBL" id="JBHSPU010000015">
    <property type="protein sequence ID" value="MFC5914882.1"/>
    <property type="molecule type" value="Genomic_DNA"/>
</dbReference>
<proteinExistence type="predicted"/>
<keyword evidence="2" id="KW-0472">Membrane</keyword>
<keyword evidence="2" id="KW-0812">Transmembrane</keyword>
<protein>
    <recommendedName>
        <fullName evidence="6">Integral membrane protein</fullName>
    </recommendedName>
</protein>
<feature type="chain" id="PRO_5046046386" description="Integral membrane protein" evidence="3">
    <location>
        <begin position="27"/>
        <end position="192"/>
    </location>
</feature>
<evidence type="ECO:0000256" key="3">
    <source>
        <dbReference type="SAM" id="SignalP"/>
    </source>
</evidence>
<accession>A0ABW1GML9</accession>
<feature type="transmembrane region" description="Helical" evidence="2">
    <location>
        <begin position="163"/>
        <end position="182"/>
    </location>
</feature>
<feature type="region of interest" description="Disordered" evidence="1">
    <location>
        <begin position="26"/>
        <end position="66"/>
    </location>
</feature>
<keyword evidence="2" id="KW-1133">Transmembrane helix</keyword>
<evidence type="ECO:0000256" key="1">
    <source>
        <dbReference type="SAM" id="MobiDB-lite"/>
    </source>
</evidence>
<feature type="compositionally biased region" description="Low complexity" evidence="1">
    <location>
        <begin position="26"/>
        <end position="37"/>
    </location>
</feature>
<dbReference type="Proteomes" id="UP001596200">
    <property type="component" value="Unassembled WGS sequence"/>
</dbReference>
<evidence type="ECO:0008006" key="6">
    <source>
        <dbReference type="Google" id="ProtNLM"/>
    </source>
</evidence>
<name>A0ABW1GML9_9ACTN</name>
<gene>
    <name evidence="4" type="ORF">ACFP1B_15865</name>
</gene>
<keyword evidence="3" id="KW-0732">Signal</keyword>
<feature type="signal peptide" evidence="3">
    <location>
        <begin position="1"/>
        <end position="26"/>
    </location>
</feature>
<evidence type="ECO:0000256" key="2">
    <source>
        <dbReference type="SAM" id="Phobius"/>
    </source>
</evidence>
<evidence type="ECO:0000313" key="4">
    <source>
        <dbReference type="EMBL" id="MFC5914882.1"/>
    </source>
</evidence>
<evidence type="ECO:0000313" key="5">
    <source>
        <dbReference type="Proteomes" id="UP001596200"/>
    </source>
</evidence>
<dbReference type="RefSeq" id="WP_344514379.1">
    <property type="nucleotide sequence ID" value="NZ_BAAATU010000030.1"/>
</dbReference>
<comment type="caution">
    <text evidence="4">The sequence shown here is derived from an EMBL/GenBank/DDBJ whole genome shotgun (WGS) entry which is preliminary data.</text>
</comment>
<organism evidence="4 5">
    <name type="scientific">Streptomyces pulveraceus</name>
    <dbReference type="NCBI Taxonomy" id="68258"/>
    <lineage>
        <taxon>Bacteria</taxon>
        <taxon>Bacillati</taxon>
        <taxon>Actinomycetota</taxon>
        <taxon>Actinomycetes</taxon>
        <taxon>Kitasatosporales</taxon>
        <taxon>Streptomycetaceae</taxon>
        <taxon>Streptomyces</taxon>
    </lineage>
</organism>